<gene>
    <name evidence="1" type="ORF">HMPREF1077_02527</name>
</gene>
<evidence type="ECO:0000313" key="1">
    <source>
        <dbReference type="EMBL" id="EKN08459.1"/>
    </source>
</evidence>
<organism evidence="1 2">
    <name type="scientific">Parabacteroides johnsonii CL02T12C29</name>
    <dbReference type="NCBI Taxonomy" id="999419"/>
    <lineage>
        <taxon>Bacteria</taxon>
        <taxon>Pseudomonadati</taxon>
        <taxon>Bacteroidota</taxon>
        <taxon>Bacteroidia</taxon>
        <taxon>Bacteroidales</taxon>
        <taxon>Tannerellaceae</taxon>
        <taxon>Parabacteroides</taxon>
    </lineage>
</organism>
<protein>
    <submittedName>
        <fullName evidence="1">Uncharacterized protein</fullName>
    </submittedName>
</protein>
<accession>K5YZ35</accession>
<proteinExistence type="predicted"/>
<dbReference type="AlphaFoldDB" id="K5YZ35"/>
<name>K5YZ35_9BACT</name>
<comment type="caution">
    <text evidence="1">The sequence shown here is derived from an EMBL/GenBank/DDBJ whole genome shotgun (WGS) entry which is preliminary data.</text>
</comment>
<dbReference type="Proteomes" id="UP000001218">
    <property type="component" value="Unassembled WGS sequence"/>
</dbReference>
<dbReference type="HOGENOM" id="CLU_3366347_0_0_10"/>
<dbReference type="EMBL" id="AGZP01000024">
    <property type="protein sequence ID" value="EKN08459.1"/>
    <property type="molecule type" value="Genomic_DNA"/>
</dbReference>
<evidence type="ECO:0000313" key="2">
    <source>
        <dbReference type="Proteomes" id="UP000001218"/>
    </source>
</evidence>
<reference evidence="1 2" key="1">
    <citation type="submission" date="2012-02" db="EMBL/GenBank/DDBJ databases">
        <title>The Genome Sequence of Parabacteroides johnsonii CL02T12C29.</title>
        <authorList>
            <consortium name="The Broad Institute Genome Sequencing Platform"/>
            <person name="Earl A."/>
            <person name="Ward D."/>
            <person name="Feldgarden M."/>
            <person name="Gevers D."/>
            <person name="Zitomersky N.L."/>
            <person name="Coyne M.J."/>
            <person name="Comstock L.E."/>
            <person name="Young S.K."/>
            <person name="Zeng Q."/>
            <person name="Gargeya S."/>
            <person name="Fitzgerald M."/>
            <person name="Haas B."/>
            <person name="Abouelleil A."/>
            <person name="Alvarado L."/>
            <person name="Arachchi H.M."/>
            <person name="Berlin A."/>
            <person name="Chapman S.B."/>
            <person name="Gearin G."/>
            <person name="Goldberg J."/>
            <person name="Griggs A."/>
            <person name="Gujja S."/>
            <person name="Hansen M."/>
            <person name="Heiman D."/>
            <person name="Howarth C."/>
            <person name="Larimer J."/>
            <person name="Lui A."/>
            <person name="MacDonald P.J.P."/>
            <person name="McCowen C."/>
            <person name="Montmayeur A."/>
            <person name="Murphy C."/>
            <person name="Neiman D."/>
            <person name="Pearson M."/>
            <person name="Priest M."/>
            <person name="Roberts A."/>
            <person name="Saif S."/>
            <person name="Shea T."/>
            <person name="Sisk P."/>
            <person name="Stolte C."/>
            <person name="Sykes S."/>
            <person name="Wortman J."/>
            <person name="Nusbaum C."/>
            <person name="Birren B."/>
        </authorList>
    </citation>
    <scope>NUCLEOTIDE SEQUENCE [LARGE SCALE GENOMIC DNA]</scope>
    <source>
        <strain evidence="1 2">CL02T12C29</strain>
    </source>
</reference>
<sequence length="35" mass="4081">MFANDYFGSIEYKYHIISDMGKIIGKKYDSCMIVV</sequence>